<dbReference type="KEGG" id="fas:105271297"/>
<dbReference type="AlphaFoldDB" id="A0A0C9RBR5"/>
<evidence type="ECO:0000313" key="11">
    <source>
        <dbReference type="RefSeq" id="XP_011311062.1"/>
    </source>
</evidence>
<comment type="subcellular location">
    <subcellularLocation>
        <location evidence="1">Cytoplasm</location>
        <location evidence="1">Cytoskeleton</location>
        <location evidence="1">Cilium basal body</location>
    </subcellularLocation>
</comment>
<reference evidence="8" key="1">
    <citation type="submission" date="2015-01" db="EMBL/GenBank/DDBJ databases">
        <title>Transcriptome Assembly of Fopius arisanus.</title>
        <authorList>
            <person name="Geib S."/>
        </authorList>
    </citation>
    <scope>NUCLEOTIDE SEQUENCE</scope>
</reference>
<evidence type="ECO:0000313" key="7">
    <source>
        <dbReference type="EMBL" id="JAG77321.1"/>
    </source>
</evidence>
<dbReference type="SUPFAM" id="SSF48371">
    <property type="entry name" value="ARM repeat"/>
    <property type="match status" value="1"/>
</dbReference>
<evidence type="ECO:0000313" key="6">
    <source>
        <dbReference type="EMBL" id="JAG74995.1"/>
    </source>
</evidence>
<dbReference type="EMBL" id="GBYB01014000">
    <property type="protein sequence ID" value="JAG83767.1"/>
    <property type="molecule type" value="Transcribed_RNA"/>
</dbReference>
<dbReference type="GO" id="GO:0097542">
    <property type="term" value="C:ciliary tip"/>
    <property type="evidence" value="ECO:0007669"/>
    <property type="project" value="TreeGrafter"/>
</dbReference>
<dbReference type="PANTHER" id="PTHR14881">
    <property type="entry name" value="LISH DOMAIN-CONTAINING PROTEIN ARMC9"/>
    <property type="match status" value="1"/>
</dbReference>
<dbReference type="EMBL" id="GBYB01007554">
    <property type="protein sequence ID" value="JAG77321.1"/>
    <property type="molecule type" value="Transcribed_RNA"/>
</dbReference>
<dbReference type="InterPro" id="IPR016024">
    <property type="entry name" value="ARM-type_fold"/>
</dbReference>
<dbReference type="PANTHER" id="PTHR14881:SF4">
    <property type="entry name" value="LISH DOMAIN-CONTAINING PROTEIN ARMC9"/>
    <property type="match status" value="1"/>
</dbReference>
<dbReference type="InterPro" id="IPR040369">
    <property type="entry name" value="ARMC9"/>
</dbReference>
<name>A0A0C9RBR5_9HYME</name>
<organism evidence="8">
    <name type="scientific">Fopius arisanus</name>
    <dbReference type="NCBI Taxonomy" id="64838"/>
    <lineage>
        <taxon>Eukaryota</taxon>
        <taxon>Metazoa</taxon>
        <taxon>Ecdysozoa</taxon>
        <taxon>Arthropoda</taxon>
        <taxon>Hexapoda</taxon>
        <taxon>Insecta</taxon>
        <taxon>Pterygota</taxon>
        <taxon>Neoptera</taxon>
        <taxon>Endopterygota</taxon>
        <taxon>Hymenoptera</taxon>
        <taxon>Apocrita</taxon>
        <taxon>Ichneumonoidea</taxon>
        <taxon>Braconidae</taxon>
        <taxon>Opiinae</taxon>
        <taxon>Fopius</taxon>
    </lineage>
</organism>
<dbReference type="Gene3D" id="1.25.10.10">
    <property type="entry name" value="Leucine-rich Repeat Variant"/>
    <property type="match status" value="1"/>
</dbReference>
<evidence type="ECO:0000259" key="5">
    <source>
        <dbReference type="Pfam" id="PF21050"/>
    </source>
</evidence>
<feature type="compositionally biased region" description="Basic and acidic residues" evidence="4">
    <location>
        <begin position="645"/>
        <end position="655"/>
    </location>
</feature>
<dbReference type="Proteomes" id="UP000694866">
    <property type="component" value="Unplaced"/>
</dbReference>
<dbReference type="InterPro" id="IPR048959">
    <property type="entry name" value="ARMC9_ARM_dom"/>
</dbReference>
<evidence type="ECO:0000256" key="4">
    <source>
        <dbReference type="SAM" id="MobiDB-lite"/>
    </source>
</evidence>
<dbReference type="EMBL" id="GBYB01013999">
    <property type="protein sequence ID" value="JAG83766.1"/>
    <property type="molecule type" value="Transcribed_RNA"/>
</dbReference>
<evidence type="ECO:0000256" key="3">
    <source>
        <dbReference type="ARBA" id="ARBA00023273"/>
    </source>
</evidence>
<accession>A0A0C9RBR5</accession>
<evidence type="ECO:0000256" key="1">
    <source>
        <dbReference type="ARBA" id="ARBA00004120"/>
    </source>
</evidence>
<dbReference type="GO" id="GO:0005814">
    <property type="term" value="C:centriole"/>
    <property type="evidence" value="ECO:0007669"/>
    <property type="project" value="TreeGrafter"/>
</dbReference>
<evidence type="ECO:0000313" key="9">
    <source>
        <dbReference type="EMBL" id="JAG83767.1"/>
    </source>
</evidence>
<accession>A0A9R1TKP2</accession>
<feature type="region of interest" description="Disordered" evidence="4">
    <location>
        <begin position="75"/>
        <end position="105"/>
    </location>
</feature>
<feature type="domain" description="LisH" evidence="5">
    <location>
        <begin position="362"/>
        <end position="480"/>
    </location>
</feature>
<evidence type="ECO:0000313" key="10">
    <source>
        <dbReference type="Proteomes" id="UP000694866"/>
    </source>
</evidence>
<proteinExistence type="predicted"/>
<dbReference type="GO" id="GO:0005813">
    <property type="term" value="C:centrosome"/>
    <property type="evidence" value="ECO:0007669"/>
    <property type="project" value="UniProtKB-SubCell"/>
</dbReference>
<reference evidence="11" key="2">
    <citation type="submission" date="2025-04" db="UniProtKB">
        <authorList>
            <consortium name="RefSeq"/>
        </authorList>
    </citation>
    <scope>IDENTIFICATION</scope>
    <source>
        <strain evidence="11">USDA-PBARC FA_bdor</strain>
        <tissue evidence="11">Whole organism</tissue>
    </source>
</reference>
<dbReference type="GeneID" id="105271297"/>
<keyword evidence="3" id="KW-0966">Cell projection</keyword>
<dbReference type="GO" id="GO:0060271">
    <property type="term" value="P:cilium assembly"/>
    <property type="evidence" value="ECO:0007669"/>
    <property type="project" value="InterPro"/>
</dbReference>
<dbReference type="Pfam" id="PF21050">
    <property type="entry name" value="ARMC9_ARM"/>
    <property type="match status" value="1"/>
</dbReference>
<dbReference type="GO" id="GO:0036064">
    <property type="term" value="C:ciliary basal body"/>
    <property type="evidence" value="ECO:0007669"/>
    <property type="project" value="InterPro"/>
</dbReference>
<dbReference type="OrthoDB" id="538223at2759"/>
<gene>
    <name evidence="8" type="primary">ARMC9_2</name>
    <name evidence="9" type="synonym">ARMC9_0</name>
    <name evidence="6" type="synonym">ARMC9_1</name>
    <name evidence="7" type="synonym">ARMC9_3</name>
    <name evidence="11" type="synonym">LOC105271297</name>
    <name evidence="9" type="ORF">g.28889</name>
    <name evidence="8" type="ORF">g.28905</name>
    <name evidence="7" type="ORF">g.28911</name>
    <name evidence="6" type="ORF">g.28931</name>
</gene>
<evidence type="ECO:0000313" key="8">
    <source>
        <dbReference type="EMBL" id="JAG83766.1"/>
    </source>
</evidence>
<dbReference type="InterPro" id="IPR011989">
    <property type="entry name" value="ARM-like"/>
</dbReference>
<evidence type="ECO:0000256" key="2">
    <source>
        <dbReference type="ARBA" id="ARBA00022794"/>
    </source>
</evidence>
<feature type="region of interest" description="Disordered" evidence="4">
    <location>
        <begin position="559"/>
        <end position="655"/>
    </location>
</feature>
<dbReference type="EMBL" id="GBYB01005228">
    <property type="protein sequence ID" value="JAG74995.1"/>
    <property type="molecule type" value="Transcribed_RNA"/>
</dbReference>
<sequence length="655" mass="73610">MGDLQTTNDSEEEVVIGISDRKPEIPAAECISPEIPEKPTRLSPVFGNDRDIPDFLANERKNECKLQNHVHLVSRGTQTPVKADLSRELTSPTTPRPRKPPENPNRHIQELMLTRSQLSNVHRKYQQLKSRFHRLHTDYYKLMSITGELTSSLSNSVHRQPVSIETTLRNCMRIYPDLFNKNIRGSEISLSSDTENYDSTCKSFLVTVPLLPKLLNYKKIKFHLINANIKTKLLLLQALRWKITLSQPEERDDVVNEYINSDLLGLHGQLAGDSGRAVLPYLLVPLDVVQPHPLQQSAARLLNTFASLKCGRDYLAMGPTVLNVVVQCLDSTHADSIDAFTCDMIIAMLQKLSLRRHQRLYMIASGLVEWLVHHLKAEGHSMGTYRLEYAAALLMNLSLHKEAQIRAAAMATVLMSTLIALLATEHLPALPYVNGALNSFLANSSINEEARHVGLGAILEYHRKRRTGELRKHLEYILDRHQRHPNETIEELLNDDDDKEEFDVLEDELDEMDPVKVNVGDLFGETLLASCYSLNNLRSNSLDVMSVKSPVIVQQVPESLSYDSREGDNQAGVGDWKSKRESPVNVSAVSSDRIRGENGMDGPPSFSPEGLQSSEIPPGDEEEAFAAKPKITRTPPQTAVAPEFRQVRKSDKIRN</sequence>
<dbReference type="RefSeq" id="XP_011311062.1">
    <property type="nucleotide sequence ID" value="XM_011312760.1"/>
</dbReference>
<keyword evidence="10" id="KW-1185">Reference proteome</keyword>
<keyword evidence="2" id="KW-0970">Cilium biogenesis/degradation</keyword>
<protein>
    <submittedName>
        <fullName evidence="9">ARMC9_0 protein</fullName>
    </submittedName>
    <submittedName>
        <fullName evidence="6">ARMC9_1 protein</fullName>
    </submittedName>
    <submittedName>
        <fullName evidence="8">ARMC9_2 protein</fullName>
    </submittedName>
    <submittedName>
        <fullName evidence="7">ARMC9_3 protein</fullName>
    </submittedName>
    <submittedName>
        <fullName evidence="11">LisH domain-containing protein ARMC9 isoform X1</fullName>
    </submittedName>
</protein>